<dbReference type="Proteomes" id="UP001249851">
    <property type="component" value="Unassembled WGS sequence"/>
</dbReference>
<feature type="region of interest" description="Disordered" evidence="6">
    <location>
        <begin position="330"/>
        <end position="371"/>
    </location>
</feature>
<dbReference type="InterPro" id="IPR027329">
    <property type="entry name" value="TPX2_C"/>
</dbReference>
<feature type="compositionally biased region" description="Acidic residues" evidence="6">
    <location>
        <begin position="46"/>
        <end position="56"/>
    </location>
</feature>
<comment type="similarity">
    <text evidence="2">Belongs to the TPX2 family.</text>
</comment>
<feature type="compositionally biased region" description="Low complexity" evidence="6">
    <location>
        <begin position="135"/>
        <end position="149"/>
    </location>
</feature>
<dbReference type="PANTHER" id="PTHR14326:SF44">
    <property type="entry name" value="TARGETING PROTEIN FOR XKLP2"/>
    <property type="match status" value="1"/>
</dbReference>
<feature type="coiled-coil region" evidence="5">
    <location>
        <begin position="626"/>
        <end position="671"/>
    </location>
</feature>
<evidence type="ECO:0000256" key="4">
    <source>
        <dbReference type="ARBA" id="ARBA00023212"/>
    </source>
</evidence>
<dbReference type="Pfam" id="PF06886">
    <property type="entry name" value="TPX2"/>
    <property type="match status" value="1"/>
</dbReference>
<feature type="domain" description="TPX2 C-terminal" evidence="7">
    <location>
        <begin position="617"/>
        <end position="691"/>
    </location>
</feature>
<dbReference type="AlphaFoldDB" id="A0AAD9UV08"/>
<dbReference type="GO" id="GO:0005874">
    <property type="term" value="C:microtubule"/>
    <property type="evidence" value="ECO:0007669"/>
    <property type="project" value="InterPro"/>
</dbReference>
<feature type="region of interest" description="Disordered" evidence="6">
    <location>
        <begin position="36"/>
        <end position="61"/>
    </location>
</feature>
<keyword evidence="4" id="KW-0206">Cytoskeleton</keyword>
<comment type="subcellular location">
    <subcellularLocation>
        <location evidence="1">Cytoplasm</location>
        <location evidence="1">Cytoskeleton</location>
    </subcellularLocation>
</comment>
<feature type="region of interest" description="Disordered" evidence="6">
    <location>
        <begin position="102"/>
        <end position="149"/>
    </location>
</feature>
<evidence type="ECO:0000256" key="1">
    <source>
        <dbReference type="ARBA" id="ARBA00004245"/>
    </source>
</evidence>
<dbReference type="GO" id="GO:0060236">
    <property type="term" value="P:regulation of mitotic spindle organization"/>
    <property type="evidence" value="ECO:0007669"/>
    <property type="project" value="InterPro"/>
</dbReference>
<accession>A0AAD9UV08</accession>
<sequence>MDAEIDPNYEYDAPQFVDFTAQQVDPDADKWFDLKAADEGGAGFESAEDQEENESFDEPKGEATCIVASEITKENNSLEKHLEHAKTVTDAKNDVTSWATWASKASAAPVDNSSSRSQAKRKRERKESERKSARLRSMSSSSTASTCSSVSISSDYCSTARKVPKIKHQLVVPITPNVLRRSARTKTATVCAQKDREETELEIIAQKQKEMAGMLKQNKASMRKALAGQSYVPCRSAGDNLTHPQEFHFATDKRLGPINNAQCNEETEKNFVGSLRQHPPSPTFKNKKPTKPVPFKITESRKRKEPDSDDNPIGEYQSMAQKVYQWQKRTPERFRVKPLREQNQGPPPAESDKAQHKLTAPKTPNLKAKDRKRPLAADCVSREEQEKMLEKEIKRFDIFCLKCLNFFFNSYKFKATEINPKIFECNGTLGVYMEPKKPLTEIEPFSFQSEERVVEHKAKEHITHEDEDHSRVIKAQGLPDFSNVFQPELPHCHTESEPFSFDQRDKELKKKKEEAVKAIILEEEKKASEFRAKPLPSFPQPPLPSSTKSLTEPVPFNLSTENRGAVKAEKWGQKLQQEIEDGRMKRVFKARPTNVLYNDPFVPDKSIVKPSTIFEEFTMNSDKRAKEREIYEMHKAEREVEEEEIRMQLQKEKEEEEKINLKILRKQLVHKPNPIRKYRSVEIKHSDKELTNPQSPEWQSKKRRKLRV</sequence>
<evidence type="ECO:0000256" key="2">
    <source>
        <dbReference type="ARBA" id="ARBA00005885"/>
    </source>
</evidence>
<feature type="compositionally biased region" description="Basic and acidic residues" evidence="6">
    <location>
        <begin position="330"/>
        <end position="340"/>
    </location>
</feature>
<comment type="caution">
    <text evidence="8">The sequence shown here is derived from an EMBL/GenBank/DDBJ whole genome shotgun (WGS) entry which is preliminary data.</text>
</comment>
<gene>
    <name evidence="8" type="ORF">P5673_028180</name>
</gene>
<feature type="region of interest" description="Disordered" evidence="6">
    <location>
        <begin position="679"/>
        <end position="708"/>
    </location>
</feature>
<reference evidence="8" key="2">
    <citation type="journal article" date="2023" name="Science">
        <title>Genomic signatures of disease resistance in endangered staghorn corals.</title>
        <authorList>
            <person name="Vollmer S.V."/>
            <person name="Selwyn J.D."/>
            <person name="Despard B.A."/>
            <person name="Roesel C.L."/>
        </authorList>
    </citation>
    <scope>NUCLEOTIDE SEQUENCE</scope>
    <source>
        <strain evidence="8">K2</strain>
    </source>
</reference>
<dbReference type="InterPro" id="IPR009675">
    <property type="entry name" value="TPX2_fam"/>
</dbReference>
<reference evidence="8" key="1">
    <citation type="journal article" date="2023" name="G3 (Bethesda)">
        <title>Whole genome assembly and annotation of the endangered Caribbean coral Acropora cervicornis.</title>
        <authorList>
            <person name="Selwyn J.D."/>
            <person name="Vollmer S.V."/>
        </authorList>
    </citation>
    <scope>NUCLEOTIDE SEQUENCE</scope>
    <source>
        <strain evidence="8">K2</strain>
    </source>
</reference>
<protein>
    <submittedName>
        <fullName evidence="8">Targeting protein for Xklp2-like protein</fullName>
    </submittedName>
</protein>
<evidence type="ECO:0000256" key="5">
    <source>
        <dbReference type="SAM" id="Coils"/>
    </source>
</evidence>
<feature type="compositionally biased region" description="Low complexity" evidence="6">
    <location>
        <begin position="102"/>
        <end position="117"/>
    </location>
</feature>
<keyword evidence="3" id="KW-0963">Cytoplasm</keyword>
<feature type="region of interest" description="Disordered" evidence="6">
    <location>
        <begin position="271"/>
        <end position="314"/>
    </location>
</feature>
<feature type="compositionally biased region" description="Basic and acidic residues" evidence="6">
    <location>
        <begin position="679"/>
        <end position="690"/>
    </location>
</feature>
<dbReference type="PANTHER" id="PTHR14326">
    <property type="entry name" value="TARGETING PROTEIN FOR XKLP2"/>
    <property type="match status" value="1"/>
</dbReference>
<organism evidence="8 9">
    <name type="scientific">Acropora cervicornis</name>
    <name type="common">Staghorn coral</name>
    <dbReference type="NCBI Taxonomy" id="6130"/>
    <lineage>
        <taxon>Eukaryota</taxon>
        <taxon>Metazoa</taxon>
        <taxon>Cnidaria</taxon>
        <taxon>Anthozoa</taxon>
        <taxon>Hexacorallia</taxon>
        <taxon>Scleractinia</taxon>
        <taxon>Astrocoeniina</taxon>
        <taxon>Acroporidae</taxon>
        <taxon>Acropora</taxon>
    </lineage>
</organism>
<proteinExistence type="inferred from homology"/>
<keyword evidence="9" id="KW-1185">Reference proteome</keyword>
<evidence type="ECO:0000256" key="3">
    <source>
        <dbReference type="ARBA" id="ARBA00022490"/>
    </source>
</evidence>
<dbReference type="GO" id="GO:0005819">
    <property type="term" value="C:spindle"/>
    <property type="evidence" value="ECO:0007669"/>
    <property type="project" value="InterPro"/>
</dbReference>
<evidence type="ECO:0000256" key="6">
    <source>
        <dbReference type="SAM" id="MobiDB-lite"/>
    </source>
</evidence>
<name>A0AAD9UV08_ACRCE</name>
<evidence type="ECO:0000313" key="9">
    <source>
        <dbReference type="Proteomes" id="UP001249851"/>
    </source>
</evidence>
<evidence type="ECO:0000259" key="7">
    <source>
        <dbReference type="Pfam" id="PF06886"/>
    </source>
</evidence>
<keyword evidence="5" id="KW-0175">Coiled coil</keyword>
<feature type="region of interest" description="Disordered" evidence="6">
    <location>
        <begin position="533"/>
        <end position="570"/>
    </location>
</feature>
<dbReference type="EMBL" id="JARQWQ010000103">
    <property type="protein sequence ID" value="KAK2550968.1"/>
    <property type="molecule type" value="Genomic_DNA"/>
</dbReference>
<evidence type="ECO:0000313" key="8">
    <source>
        <dbReference type="EMBL" id="KAK2550968.1"/>
    </source>
</evidence>